<reference evidence="2 3" key="1">
    <citation type="submission" date="2020-08" db="EMBL/GenBank/DDBJ databases">
        <title>Genomic Encyclopedia of Type Strains, Phase IV (KMG-V): Genome sequencing to study the core and pangenomes of soil and plant-associated prokaryotes.</title>
        <authorList>
            <person name="Whitman W."/>
        </authorList>
    </citation>
    <scope>NUCLEOTIDE SEQUENCE [LARGE SCALE GENOMIC DNA]</scope>
    <source>
        <strain evidence="2 3">SEMIA 4087</strain>
    </source>
</reference>
<accession>A0ABR6IYJ5</accession>
<comment type="caution">
    <text evidence="2">The sequence shown here is derived from an EMBL/GenBank/DDBJ whole genome shotgun (WGS) entry which is preliminary data.</text>
</comment>
<gene>
    <name evidence="2" type="ORF">GGD56_006888</name>
</gene>
<protein>
    <submittedName>
        <fullName evidence="2">Transposase</fullName>
    </submittedName>
</protein>
<evidence type="ECO:0000313" key="2">
    <source>
        <dbReference type="EMBL" id="MBB4232988.1"/>
    </source>
</evidence>
<dbReference type="PANTHER" id="PTHR46564:SF1">
    <property type="entry name" value="TRANSPOSASE"/>
    <property type="match status" value="1"/>
</dbReference>
<keyword evidence="3" id="KW-1185">Reference proteome</keyword>
<dbReference type="EMBL" id="JACIFX010000022">
    <property type="protein sequence ID" value="MBB4232988.1"/>
    <property type="molecule type" value="Genomic_DNA"/>
</dbReference>
<dbReference type="Proteomes" id="UP000551353">
    <property type="component" value="Unassembled WGS sequence"/>
</dbReference>
<proteinExistence type="predicted"/>
<feature type="domain" description="Tc1-like transposase DDE" evidence="1">
    <location>
        <begin position="1"/>
        <end position="59"/>
    </location>
</feature>
<evidence type="ECO:0000313" key="3">
    <source>
        <dbReference type="Proteomes" id="UP000551353"/>
    </source>
</evidence>
<dbReference type="InterPro" id="IPR036397">
    <property type="entry name" value="RNaseH_sf"/>
</dbReference>
<dbReference type="PANTHER" id="PTHR46564">
    <property type="entry name" value="TRANSPOSASE"/>
    <property type="match status" value="1"/>
</dbReference>
<dbReference type="Gene3D" id="3.30.420.10">
    <property type="entry name" value="Ribonuclease H-like superfamily/Ribonuclease H"/>
    <property type="match status" value="1"/>
</dbReference>
<dbReference type="InterPro" id="IPR038717">
    <property type="entry name" value="Tc1-like_DDE_dom"/>
</dbReference>
<dbReference type="RefSeq" id="WP_372432627.1">
    <property type="nucleotide sequence ID" value="NZ_JBFPMX010000036.1"/>
</dbReference>
<dbReference type="Pfam" id="PF13358">
    <property type="entry name" value="DDE_3"/>
    <property type="match status" value="1"/>
</dbReference>
<sequence length="88" mass="9890">MIADNVRFHKSEKAEDLIRQKGAWLLLLPAYSPDLNPIETAFSKLKTLLRKKAAKSFDAISNALSDICALFPVEECRNYFKAAGYEAI</sequence>
<organism evidence="2 3">
    <name type="scientific">Rhizobium mongolense</name>
    <dbReference type="NCBI Taxonomy" id="57676"/>
    <lineage>
        <taxon>Bacteria</taxon>
        <taxon>Pseudomonadati</taxon>
        <taxon>Pseudomonadota</taxon>
        <taxon>Alphaproteobacteria</taxon>
        <taxon>Hyphomicrobiales</taxon>
        <taxon>Rhizobiaceae</taxon>
        <taxon>Rhizobium/Agrobacterium group</taxon>
        <taxon>Rhizobium</taxon>
    </lineage>
</organism>
<evidence type="ECO:0000259" key="1">
    <source>
        <dbReference type="Pfam" id="PF13358"/>
    </source>
</evidence>
<name>A0ABR6IYJ5_9HYPH</name>